<protein>
    <submittedName>
        <fullName evidence="1">Uncharacterized protein</fullName>
    </submittedName>
</protein>
<accession>K0NR85</accession>
<comment type="caution">
    <text evidence="1">The sequence shown here is derived from an EMBL/GenBank/DDBJ whole genome shotgun (WGS) entry which is preliminary data.</text>
</comment>
<organism evidence="1 2">
    <name type="scientific">Lactobacillus equicursoris 66c</name>
    <dbReference type="NCBI Taxonomy" id="872326"/>
    <lineage>
        <taxon>Bacteria</taxon>
        <taxon>Bacillati</taxon>
        <taxon>Bacillota</taxon>
        <taxon>Bacilli</taxon>
        <taxon>Lactobacillales</taxon>
        <taxon>Lactobacillaceae</taxon>
        <taxon>Lactobacillus</taxon>
    </lineage>
</organism>
<gene>
    <name evidence="1" type="ORF">BN146_00960</name>
</gene>
<name>K0NR85_9LACO</name>
<dbReference type="AlphaFoldDB" id="K0NR85"/>
<sequence>MFNFILEMERILERDGKDAKQKRHHRRQHRYSFICFHGND</sequence>
<evidence type="ECO:0000313" key="1">
    <source>
        <dbReference type="EMBL" id="CCK82856.1"/>
    </source>
</evidence>
<reference evidence="1 2" key="1">
    <citation type="submission" date="2012-08" db="EMBL/GenBank/DDBJ databases">
        <title>Draft Genome Sequences of Lactobacillus equicursoris CIP 110162T, isolated from thoroughbred racehorse feces and Lactobacillus sp. CRBIP 24.137 isolated from urine of human.</title>
        <authorList>
            <person name="Cousin S."/>
            <person name="Loux V."/>
            <person name="Ma L."/>
            <person name="Creno S."/>
            <person name="Clermont D."/>
            <person name="Bizet C."/>
            <person name="Bouchier C."/>
        </authorList>
    </citation>
    <scope>NUCLEOTIDE SEQUENCE [LARGE SCALE GENOMIC DNA]</scope>
    <source>
        <strain evidence="1 2">66c</strain>
    </source>
</reference>
<evidence type="ECO:0000313" key="2">
    <source>
        <dbReference type="Proteomes" id="UP000009325"/>
    </source>
</evidence>
<dbReference type="RefSeq" id="WP_009557421.1">
    <property type="nucleotide sequence ID" value="NZ_CALZ01000018.1"/>
</dbReference>
<dbReference type="EMBL" id="CALZ01000018">
    <property type="protein sequence ID" value="CCK82856.1"/>
    <property type="molecule type" value="Genomic_DNA"/>
</dbReference>
<dbReference type="Proteomes" id="UP000009325">
    <property type="component" value="Unassembled WGS sequence"/>
</dbReference>
<proteinExistence type="predicted"/>